<accession>A0A0D2MU10</accession>
<sequence length="306" mass="33192">MEAEARTRAHSLCMPNGMNIKHMGSDEEIMMVYNEHFEERQYVQNGIELRKGDTVVDVGAHVGLFSIYVARAVGAAGRVLAVEPAPDTFACCTQNTRPAVATSGGKIEAGPIDVVNVACGDGSVDTLTLTVYNRATLMNTVAASGRQEQLMSAYLFSQLSAGNSKPIGGAVEQLLFMLGQAILSIPIIGAPIVRFAVRTHVRNHVMNSKREVPVKVVTLSSLFKEKGIRSIGLLKVDTECADLIVLQGIKQADWAMIRQVAMEVHEERFKEPVLAILQQAGFNNIKVESSEVTLGHGVYNLWATRG</sequence>
<dbReference type="NCBIfam" id="TIGR01444">
    <property type="entry name" value="fkbM_fam"/>
    <property type="match status" value="2"/>
</dbReference>
<gene>
    <name evidence="3" type="ORF">MNEG_3975</name>
</gene>
<dbReference type="InterPro" id="IPR052514">
    <property type="entry name" value="SAM-dependent_MTase"/>
</dbReference>
<name>A0A0D2MU10_9CHLO</name>
<dbReference type="RefSeq" id="XP_013903006.1">
    <property type="nucleotide sequence ID" value="XM_014047552.1"/>
</dbReference>
<dbReference type="AlphaFoldDB" id="A0A0D2MU10"/>
<evidence type="ECO:0000259" key="2">
    <source>
        <dbReference type="Pfam" id="PF05050"/>
    </source>
</evidence>
<keyword evidence="1" id="KW-0472">Membrane</keyword>
<dbReference type="EMBL" id="KK100748">
    <property type="protein sequence ID" value="KIZ03987.1"/>
    <property type="molecule type" value="Genomic_DNA"/>
</dbReference>
<keyword evidence="1" id="KW-0812">Transmembrane</keyword>
<evidence type="ECO:0000313" key="3">
    <source>
        <dbReference type="EMBL" id="KIZ03987.1"/>
    </source>
</evidence>
<organism evidence="3 4">
    <name type="scientific">Monoraphidium neglectum</name>
    <dbReference type="NCBI Taxonomy" id="145388"/>
    <lineage>
        <taxon>Eukaryota</taxon>
        <taxon>Viridiplantae</taxon>
        <taxon>Chlorophyta</taxon>
        <taxon>core chlorophytes</taxon>
        <taxon>Chlorophyceae</taxon>
        <taxon>CS clade</taxon>
        <taxon>Sphaeropleales</taxon>
        <taxon>Selenastraceae</taxon>
        <taxon>Monoraphidium</taxon>
    </lineage>
</organism>
<dbReference type="Gene3D" id="3.40.50.150">
    <property type="entry name" value="Vaccinia Virus protein VP39"/>
    <property type="match status" value="1"/>
</dbReference>
<feature type="domain" description="Methyltransferase FkbM" evidence="2">
    <location>
        <begin position="57"/>
        <end position="282"/>
    </location>
</feature>
<dbReference type="PANTHER" id="PTHR34203">
    <property type="entry name" value="METHYLTRANSFERASE, FKBM FAMILY PROTEIN"/>
    <property type="match status" value="1"/>
</dbReference>
<dbReference type="Proteomes" id="UP000054498">
    <property type="component" value="Unassembled WGS sequence"/>
</dbReference>
<dbReference type="OrthoDB" id="5835829at2759"/>
<feature type="transmembrane region" description="Helical" evidence="1">
    <location>
        <begin position="174"/>
        <end position="197"/>
    </location>
</feature>
<dbReference type="GeneID" id="25736853"/>
<proteinExistence type="predicted"/>
<keyword evidence="4" id="KW-1185">Reference proteome</keyword>
<protein>
    <recommendedName>
        <fullName evidence="2">Methyltransferase FkbM domain-containing protein</fullName>
    </recommendedName>
</protein>
<reference evidence="3 4" key="1">
    <citation type="journal article" date="2013" name="BMC Genomics">
        <title>Reconstruction of the lipid metabolism for the microalga Monoraphidium neglectum from its genome sequence reveals characteristics suitable for biofuel production.</title>
        <authorList>
            <person name="Bogen C."/>
            <person name="Al-Dilaimi A."/>
            <person name="Albersmeier A."/>
            <person name="Wichmann J."/>
            <person name="Grundmann M."/>
            <person name="Rupp O."/>
            <person name="Lauersen K.J."/>
            <person name="Blifernez-Klassen O."/>
            <person name="Kalinowski J."/>
            <person name="Goesmann A."/>
            <person name="Mussgnug J.H."/>
            <person name="Kruse O."/>
        </authorList>
    </citation>
    <scope>NUCLEOTIDE SEQUENCE [LARGE SCALE GENOMIC DNA]</scope>
    <source>
        <strain evidence="3 4">SAG 48.87</strain>
    </source>
</reference>
<dbReference type="InterPro" id="IPR029063">
    <property type="entry name" value="SAM-dependent_MTases_sf"/>
</dbReference>
<dbReference type="InterPro" id="IPR006342">
    <property type="entry name" value="FkbM_mtfrase"/>
</dbReference>
<dbReference type="PANTHER" id="PTHR34203:SF15">
    <property type="entry name" value="SLL1173 PROTEIN"/>
    <property type="match status" value="1"/>
</dbReference>
<dbReference type="Pfam" id="PF05050">
    <property type="entry name" value="Methyltransf_21"/>
    <property type="match status" value="1"/>
</dbReference>
<keyword evidence="1" id="KW-1133">Transmembrane helix</keyword>
<evidence type="ECO:0000256" key="1">
    <source>
        <dbReference type="SAM" id="Phobius"/>
    </source>
</evidence>
<evidence type="ECO:0000313" key="4">
    <source>
        <dbReference type="Proteomes" id="UP000054498"/>
    </source>
</evidence>
<dbReference type="KEGG" id="mng:MNEG_3975"/>
<dbReference type="SUPFAM" id="SSF53335">
    <property type="entry name" value="S-adenosyl-L-methionine-dependent methyltransferases"/>
    <property type="match status" value="1"/>
</dbReference>